<feature type="non-terminal residue" evidence="1">
    <location>
        <position position="56"/>
    </location>
</feature>
<feature type="non-terminal residue" evidence="1">
    <location>
        <position position="1"/>
    </location>
</feature>
<gene>
    <name evidence="1" type="ORF">ACJMK2_012247</name>
</gene>
<dbReference type="EMBL" id="JBJQND010000013">
    <property type="protein sequence ID" value="KAL3857598.1"/>
    <property type="molecule type" value="Genomic_DNA"/>
</dbReference>
<reference evidence="1 2" key="1">
    <citation type="submission" date="2024-11" db="EMBL/GenBank/DDBJ databases">
        <title>Chromosome-level genome assembly of the freshwater bivalve Anodonta woodiana.</title>
        <authorList>
            <person name="Chen X."/>
        </authorList>
    </citation>
    <scope>NUCLEOTIDE SEQUENCE [LARGE SCALE GENOMIC DNA]</scope>
    <source>
        <strain evidence="1">MN2024</strain>
        <tissue evidence="1">Gills</tissue>
    </source>
</reference>
<accession>A0ABD3V9N6</accession>
<name>A0ABD3V9N6_SINWO</name>
<dbReference type="AlphaFoldDB" id="A0ABD3V9N6"/>
<evidence type="ECO:0000313" key="2">
    <source>
        <dbReference type="Proteomes" id="UP001634394"/>
    </source>
</evidence>
<evidence type="ECO:0000313" key="1">
    <source>
        <dbReference type="EMBL" id="KAL3857598.1"/>
    </source>
</evidence>
<dbReference type="Proteomes" id="UP001634394">
    <property type="component" value="Unassembled WGS sequence"/>
</dbReference>
<comment type="caution">
    <text evidence="1">The sequence shown here is derived from an EMBL/GenBank/DDBJ whole genome shotgun (WGS) entry which is preliminary data.</text>
</comment>
<protein>
    <submittedName>
        <fullName evidence="1">Uncharacterized protein</fullName>
    </submittedName>
</protein>
<proteinExistence type="predicted"/>
<organism evidence="1 2">
    <name type="scientific">Sinanodonta woodiana</name>
    <name type="common">Chinese pond mussel</name>
    <name type="synonym">Anodonta woodiana</name>
    <dbReference type="NCBI Taxonomy" id="1069815"/>
    <lineage>
        <taxon>Eukaryota</taxon>
        <taxon>Metazoa</taxon>
        <taxon>Spiralia</taxon>
        <taxon>Lophotrochozoa</taxon>
        <taxon>Mollusca</taxon>
        <taxon>Bivalvia</taxon>
        <taxon>Autobranchia</taxon>
        <taxon>Heteroconchia</taxon>
        <taxon>Palaeoheterodonta</taxon>
        <taxon>Unionida</taxon>
        <taxon>Unionoidea</taxon>
        <taxon>Unionidae</taxon>
        <taxon>Unioninae</taxon>
        <taxon>Sinanodonta</taxon>
    </lineage>
</organism>
<sequence>TRVIIEIGNEVQKLIDEDQEFKKAEREFNQALFEEDGLVSSLNTFDTNKSNERDEE</sequence>
<keyword evidence="2" id="KW-1185">Reference proteome</keyword>